<keyword evidence="3 5" id="KW-1133">Transmembrane helix</keyword>
<evidence type="ECO:0000256" key="3">
    <source>
        <dbReference type="ARBA" id="ARBA00022989"/>
    </source>
</evidence>
<dbReference type="EMBL" id="FOXR01000021">
    <property type="protein sequence ID" value="SFQ25797.1"/>
    <property type="molecule type" value="Genomic_DNA"/>
</dbReference>
<feature type="transmembrane region" description="Helical" evidence="5">
    <location>
        <begin position="132"/>
        <end position="157"/>
    </location>
</feature>
<dbReference type="STRING" id="937334.SAMN05444406_12116"/>
<organism evidence="6 7">
    <name type="scientific">Caldicoprobacter faecalis</name>
    <dbReference type="NCBI Taxonomy" id="937334"/>
    <lineage>
        <taxon>Bacteria</taxon>
        <taxon>Bacillati</taxon>
        <taxon>Bacillota</taxon>
        <taxon>Clostridia</taxon>
        <taxon>Caldicoprobacterales</taxon>
        <taxon>Caldicoprobacteraceae</taxon>
        <taxon>Caldicoprobacter</taxon>
    </lineage>
</organism>
<feature type="transmembrane region" description="Helical" evidence="5">
    <location>
        <begin position="177"/>
        <end position="203"/>
    </location>
</feature>
<reference evidence="6 7" key="1">
    <citation type="submission" date="2016-10" db="EMBL/GenBank/DDBJ databases">
        <authorList>
            <person name="de Groot N.N."/>
        </authorList>
    </citation>
    <scope>NUCLEOTIDE SEQUENCE [LARGE SCALE GENOMIC DNA]</scope>
    <source>
        <strain evidence="6 7">DSM 20678</strain>
    </source>
</reference>
<dbReference type="RefSeq" id="WP_092282514.1">
    <property type="nucleotide sequence ID" value="NZ_FOXR01000021.1"/>
</dbReference>
<dbReference type="PANTHER" id="PTHR37306">
    <property type="entry name" value="COLICIN V PRODUCTION PROTEIN"/>
    <property type="match status" value="1"/>
</dbReference>
<keyword evidence="7" id="KW-1185">Reference proteome</keyword>
<evidence type="ECO:0000256" key="1">
    <source>
        <dbReference type="ARBA" id="ARBA00004141"/>
    </source>
</evidence>
<protein>
    <submittedName>
        <fullName evidence="6">Colicin V production protein</fullName>
    </submittedName>
</protein>
<dbReference type="OrthoDB" id="1952204at2"/>
<keyword evidence="4 5" id="KW-0472">Membrane</keyword>
<name>A0A1I5X270_9FIRM</name>
<proteinExistence type="predicted"/>
<dbReference type="PANTHER" id="PTHR37306:SF1">
    <property type="entry name" value="COLICIN V PRODUCTION PROTEIN"/>
    <property type="match status" value="1"/>
</dbReference>
<sequence length="235" mass="26556">MMNYIDYIILAVLSICALIGIYNGFVASALSFLSSLFSWLASLIFHPLLSKFLVHRYPDLIKKLVYYTEGASKVQSIEEQALHVSSLTEEQIIDIVTRAQLPPPFDRLLMFNMLNGTLPHLTTVGEYFNYSVAYIILNILCFITLFVIIKITCQVIISITREVIGLPALKKYDWVAGAGIGLIRGIFLMFLLFSLVPVILALVPLDMIYSSIENSFLGKFFFKLNIFTNFIKGFV</sequence>
<dbReference type="GO" id="GO:0016020">
    <property type="term" value="C:membrane"/>
    <property type="evidence" value="ECO:0007669"/>
    <property type="project" value="UniProtKB-SubCell"/>
</dbReference>
<evidence type="ECO:0000256" key="2">
    <source>
        <dbReference type="ARBA" id="ARBA00022692"/>
    </source>
</evidence>
<gene>
    <name evidence="6" type="ORF">SAMN05444406_12116</name>
</gene>
<dbReference type="Pfam" id="PF02674">
    <property type="entry name" value="Colicin_V"/>
    <property type="match status" value="2"/>
</dbReference>
<evidence type="ECO:0000313" key="6">
    <source>
        <dbReference type="EMBL" id="SFQ25797.1"/>
    </source>
</evidence>
<evidence type="ECO:0000313" key="7">
    <source>
        <dbReference type="Proteomes" id="UP000198577"/>
    </source>
</evidence>
<keyword evidence="2 5" id="KW-0812">Transmembrane</keyword>
<feature type="transmembrane region" description="Helical" evidence="5">
    <location>
        <begin position="7"/>
        <end position="30"/>
    </location>
</feature>
<evidence type="ECO:0000256" key="4">
    <source>
        <dbReference type="ARBA" id="ARBA00023136"/>
    </source>
</evidence>
<evidence type="ECO:0000256" key="5">
    <source>
        <dbReference type="SAM" id="Phobius"/>
    </source>
</evidence>
<dbReference type="InterPro" id="IPR003825">
    <property type="entry name" value="Colicin-V_CvpA"/>
</dbReference>
<accession>A0A1I5X270</accession>
<dbReference type="GO" id="GO:0009403">
    <property type="term" value="P:toxin biosynthetic process"/>
    <property type="evidence" value="ECO:0007669"/>
    <property type="project" value="InterPro"/>
</dbReference>
<dbReference type="AlphaFoldDB" id="A0A1I5X270"/>
<dbReference type="Proteomes" id="UP000198577">
    <property type="component" value="Unassembled WGS sequence"/>
</dbReference>
<comment type="subcellular location">
    <subcellularLocation>
        <location evidence="1">Membrane</location>
        <topology evidence="1">Multi-pass membrane protein</topology>
    </subcellularLocation>
</comment>